<organism evidence="1 2">
    <name type="scientific">Bizionia echini</name>
    <dbReference type="NCBI Taxonomy" id="649333"/>
    <lineage>
        <taxon>Bacteria</taxon>
        <taxon>Pseudomonadati</taxon>
        <taxon>Bacteroidota</taxon>
        <taxon>Flavobacteriia</taxon>
        <taxon>Flavobacteriales</taxon>
        <taxon>Flavobacteriaceae</taxon>
        <taxon>Bizionia</taxon>
    </lineage>
</organism>
<dbReference type="Proteomes" id="UP000198705">
    <property type="component" value="Unassembled WGS sequence"/>
</dbReference>
<evidence type="ECO:0000313" key="1">
    <source>
        <dbReference type="EMBL" id="SFN38445.1"/>
    </source>
</evidence>
<keyword evidence="2" id="KW-1185">Reference proteome</keyword>
<gene>
    <name evidence="1" type="ORF">SAMN04487989_10176</name>
</gene>
<proteinExistence type="predicted"/>
<accession>A0A1I4YK64</accession>
<sequence length="237" mass="28205">MFIDAQCSNYSKELQCFLLFKLIYPCGKAKLSNEAFQFIEYLEGINSRATLNKYINFLREIGWIVYNSKTQYFIFKSFDRIRKENNWQVRLAYQIDFSNYNKIKAVTGAVIYGYLHKDFWRKVKKQKSVQLKGSTYYFLSPKFNYKKQYAPVSVNGVTQLFNISTATASRLKNEAFKEGLIKLKKNFSNTPINKKLMQIYLKYNDKKQNIVFKEGNYRLQLIDTLYPLFYFSKRKSL</sequence>
<reference evidence="2" key="1">
    <citation type="submission" date="2016-10" db="EMBL/GenBank/DDBJ databases">
        <authorList>
            <person name="Varghese N."/>
            <person name="Submissions S."/>
        </authorList>
    </citation>
    <scope>NUCLEOTIDE SEQUENCE [LARGE SCALE GENOMIC DNA]</scope>
    <source>
        <strain evidence="2">DSM 23925</strain>
    </source>
</reference>
<evidence type="ECO:0000313" key="2">
    <source>
        <dbReference type="Proteomes" id="UP000198705"/>
    </source>
</evidence>
<dbReference type="STRING" id="649333.SAMN04487989_10176"/>
<dbReference type="EMBL" id="FOVN01000001">
    <property type="protein sequence ID" value="SFN38445.1"/>
    <property type="molecule type" value="Genomic_DNA"/>
</dbReference>
<name>A0A1I4YK64_9FLAO</name>
<protein>
    <submittedName>
        <fullName evidence="1">Uncharacterized protein</fullName>
    </submittedName>
</protein>
<dbReference type="AlphaFoldDB" id="A0A1I4YK64"/>